<organism evidence="2 3">
    <name type="scientific">Coniochaeta ligniaria NRRL 30616</name>
    <dbReference type="NCBI Taxonomy" id="1408157"/>
    <lineage>
        <taxon>Eukaryota</taxon>
        <taxon>Fungi</taxon>
        <taxon>Dikarya</taxon>
        <taxon>Ascomycota</taxon>
        <taxon>Pezizomycotina</taxon>
        <taxon>Sordariomycetes</taxon>
        <taxon>Sordariomycetidae</taxon>
        <taxon>Coniochaetales</taxon>
        <taxon>Coniochaetaceae</taxon>
        <taxon>Coniochaeta</taxon>
    </lineage>
</organism>
<reference evidence="2 3" key="1">
    <citation type="submission" date="2016-10" db="EMBL/GenBank/DDBJ databases">
        <title>Draft genome sequence of Coniochaeta ligniaria NRRL30616, a lignocellulolytic fungus for bioabatement of inhibitors in plant biomass hydrolysates.</title>
        <authorList>
            <consortium name="DOE Joint Genome Institute"/>
            <person name="Jimenez D.J."/>
            <person name="Hector R.E."/>
            <person name="Riley R."/>
            <person name="Sun H."/>
            <person name="Grigoriev I.V."/>
            <person name="Van Elsas J.D."/>
            <person name="Nichols N.N."/>
        </authorList>
    </citation>
    <scope>NUCLEOTIDE SEQUENCE [LARGE SCALE GENOMIC DNA]</scope>
    <source>
        <strain evidence="2 3">NRRL 30616</strain>
    </source>
</reference>
<dbReference type="AlphaFoldDB" id="A0A1J7IN75"/>
<dbReference type="OrthoDB" id="3944545at2759"/>
<dbReference type="InParanoid" id="A0A1J7IN75"/>
<evidence type="ECO:0000256" key="1">
    <source>
        <dbReference type="SAM" id="MobiDB-lite"/>
    </source>
</evidence>
<protein>
    <submittedName>
        <fullName evidence="2">Uncharacterized protein</fullName>
    </submittedName>
</protein>
<sequence>MAEAQSTSAGGAGENGNPAQLPSYEEQRRSAPVLLSEEAQRIRWRLNGPLTTAITVMEHPRIDPGNAVFEPYYHGLGGNGVESWHPFSQSPYTTPKVSSVTIWVDPLDEWISHWLQQHQFHVREGDYNPATTRFGPLPGPGEERDDVTSYEEETGRRLEACCGSERPVNKGTKVVVRAATGGFLTIHDFLSTVHPYLMNRRADIVAAMHAEQYRGIPVPAEDGLFVDPMYSNPHSLTLMDEAEWLKNHRKPGLRVAQDAATQARLRHLAPKMRASSEQAIAILQARQRAAEAATRTLSSLGLGDVAN</sequence>
<dbReference type="Proteomes" id="UP000182658">
    <property type="component" value="Unassembled WGS sequence"/>
</dbReference>
<evidence type="ECO:0000313" key="2">
    <source>
        <dbReference type="EMBL" id="OIW28651.1"/>
    </source>
</evidence>
<name>A0A1J7IN75_9PEZI</name>
<proteinExistence type="predicted"/>
<accession>A0A1J7IN75</accession>
<gene>
    <name evidence="2" type="ORF">CONLIGDRAFT_389466</name>
</gene>
<evidence type="ECO:0000313" key="3">
    <source>
        <dbReference type="Proteomes" id="UP000182658"/>
    </source>
</evidence>
<dbReference type="EMBL" id="KV875098">
    <property type="protein sequence ID" value="OIW28651.1"/>
    <property type="molecule type" value="Genomic_DNA"/>
</dbReference>
<keyword evidence="3" id="KW-1185">Reference proteome</keyword>
<dbReference type="STRING" id="1408157.A0A1J7IN75"/>
<feature type="region of interest" description="Disordered" evidence="1">
    <location>
        <begin position="1"/>
        <end position="32"/>
    </location>
</feature>